<name>A0A8B6GCZ3_MYTGA</name>
<accession>A0A8B6GCZ3</accession>
<reference evidence="6" key="1">
    <citation type="submission" date="2018-11" db="EMBL/GenBank/DDBJ databases">
        <authorList>
            <person name="Alioto T."/>
            <person name="Alioto T."/>
        </authorList>
    </citation>
    <scope>NUCLEOTIDE SEQUENCE</scope>
</reference>
<dbReference type="AlphaFoldDB" id="A0A8B6GCZ3"/>
<dbReference type="EMBL" id="UYJE01008239">
    <property type="protein sequence ID" value="VDI62275.1"/>
    <property type="molecule type" value="Genomic_DNA"/>
</dbReference>
<keyword evidence="7" id="KW-1185">Reference proteome</keyword>
<evidence type="ECO:0000313" key="7">
    <source>
        <dbReference type="Proteomes" id="UP000596742"/>
    </source>
</evidence>
<keyword evidence="1 3" id="KW-0420">Kringle</keyword>
<dbReference type="PROSITE" id="PS50070">
    <property type="entry name" value="KRINGLE_2"/>
    <property type="match status" value="1"/>
</dbReference>
<keyword evidence="4" id="KW-1133">Transmembrane helix</keyword>
<dbReference type="PROSITE" id="PS00021">
    <property type="entry name" value="KRINGLE_1"/>
    <property type="match status" value="1"/>
</dbReference>
<evidence type="ECO:0000313" key="6">
    <source>
        <dbReference type="EMBL" id="VDI62275.1"/>
    </source>
</evidence>
<dbReference type="Gene3D" id="2.40.20.10">
    <property type="entry name" value="Plasminogen Kringle 4"/>
    <property type="match status" value="1"/>
</dbReference>
<keyword evidence="4" id="KW-0472">Membrane</keyword>
<dbReference type="Proteomes" id="UP000596742">
    <property type="component" value="Unassembled WGS sequence"/>
</dbReference>
<dbReference type="GO" id="GO:0005615">
    <property type="term" value="C:extracellular space"/>
    <property type="evidence" value="ECO:0007669"/>
    <property type="project" value="TreeGrafter"/>
</dbReference>
<dbReference type="InterPro" id="IPR013806">
    <property type="entry name" value="Kringle-like"/>
</dbReference>
<proteinExistence type="predicted"/>
<evidence type="ECO:0000256" key="4">
    <source>
        <dbReference type="SAM" id="Phobius"/>
    </source>
</evidence>
<comment type="caution">
    <text evidence="6">The sequence shown here is derived from an EMBL/GenBank/DDBJ whole genome shotgun (WGS) entry which is preliminary data.</text>
</comment>
<keyword evidence="2" id="KW-1015">Disulfide bond</keyword>
<evidence type="ECO:0000256" key="2">
    <source>
        <dbReference type="ARBA" id="ARBA00023157"/>
    </source>
</evidence>
<dbReference type="InterPro" id="IPR000001">
    <property type="entry name" value="Kringle"/>
</dbReference>
<dbReference type="InterPro" id="IPR022041">
    <property type="entry name" value="Methyltransf_FA"/>
</dbReference>
<comment type="caution">
    <text evidence="3">Lacks conserved residue(s) required for the propagation of feature annotation.</text>
</comment>
<dbReference type="PANTHER" id="PTHR24261">
    <property type="entry name" value="PLASMINOGEN-RELATED"/>
    <property type="match status" value="1"/>
</dbReference>
<dbReference type="SUPFAM" id="SSF57440">
    <property type="entry name" value="Kringle-like"/>
    <property type="match status" value="1"/>
</dbReference>
<evidence type="ECO:0000259" key="5">
    <source>
        <dbReference type="PROSITE" id="PS50070"/>
    </source>
</evidence>
<evidence type="ECO:0000256" key="3">
    <source>
        <dbReference type="PROSITE-ProRule" id="PRU00121"/>
    </source>
</evidence>
<dbReference type="PANTHER" id="PTHR24261:SF7">
    <property type="entry name" value="KRINGLE DOMAIN-CONTAINING PROTEIN"/>
    <property type="match status" value="1"/>
</dbReference>
<organism evidence="6 7">
    <name type="scientific">Mytilus galloprovincialis</name>
    <name type="common">Mediterranean mussel</name>
    <dbReference type="NCBI Taxonomy" id="29158"/>
    <lineage>
        <taxon>Eukaryota</taxon>
        <taxon>Metazoa</taxon>
        <taxon>Spiralia</taxon>
        <taxon>Lophotrochozoa</taxon>
        <taxon>Mollusca</taxon>
        <taxon>Bivalvia</taxon>
        <taxon>Autobranchia</taxon>
        <taxon>Pteriomorphia</taxon>
        <taxon>Mytilida</taxon>
        <taxon>Mytiloidea</taxon>
        <taxon>Mytilidae</taxon>
        <taxon>Mytilinae</taxon>
        <taxon>Mytilus</taxon>
    </lineage>
</organism>
<dbReference type="Pfam" id="PF12248">
    <property type="entry name" value="Methyltransf_FA"/>
    <property type="match status" value="1"/>
</dbReference>
<dbReference type="SMART" id="SM00130">
    <property type="entry name" value="KR"/>
    <property type="match status" value="1"/>
</dbReference>
<keyword evidence="4" id="KW-0812">Transmembrane</keyword>
<dbReference type="InterPro" id="IPR018056">
    <property type="entry name" value="Kringle_CS"/>
</dbReference>
<dbReference type="GO" id="GO:0005102">
    <property type="term" value="F:signaling receptor binding"/>
    <property type="evidence" value="ECO:0007669"/>
    <property type="project" value="TreeGrafter"/>
</dbReference>
<dbReference type="InterPro" id="IPR050759">
    <property type="entry name" value="Serine_protease_kringle"/>
</dbReference>
<dbReference type="InterPro" id="IPR038178">
    <property type="entry name" value="Kringle_sf"/>
</dbReference>
<dbReference type="OrthoDB" id="6144115at2759"/>
<evidence type="ECO:0000256" key="1">
    <source>
        <dbReference type="ARBA" id="ARBA00022572"/>
    </source>
</evidence>
<dbReference type="Pfam" id="PF00051">
    <property type="entry name" value="Kringle"/>
    <property type="match status" value="1"/>
</dbReference>
<dbReference type="PRINTS" id="PR00018">
    <property type="entry name" value="KRINGLE"/>
</dbReference>
<feature type="transmembrane region" description="Helical" evidence="4">
    <location>
        <begin position="338"/>
        <end position="356"/>
    </location>
</feature>
<gene>
    <name evidence="6" type="ORF">MGAL_10B004706</name>
</gene>
<sequence>MTRSCIPCQRWDTDFPQNHSNTEPMKEHENYCRNPDREPEGPWCYTMDPRKRFEYCDVPFCGQTLEEILIHTNNSGDVDARITQNVYDYYTSLSDYQLFPALTRSIQFSVKACRDAFIILSAAVKLNSPNFYEICLGCGSEGTQTFFRRKYNTGETLWQYTPGVINCAKHMTFILCWTIAGRITLTKDTDNGTSDVIDWTDPTPLPIQGVGVMTAWGEKGIWIMEHIRSTTAVPSHIKCQTTTTYVNVTSNSEVFSTPLPEVKNDSQSRCKCSCSTSEQIIGQSTKFNNHNYTNTELKQKMKEEIREISEQLSVQKNLTSAWVRARRSADDQRMTCVGMGYVAIGIIAMPFILAMVSDCCKLK</sequence>
<dbReference type="GO" id="GO:0004175">
    <property type="term" value="F:endopeptidase activity"/>
    <property type="evidence" value="ECO:0007669"/>
    <property type="project" value="TreeGrafter"/>
</dbReference>
<protein>
    <recommendedName>
        <fullName evidence="5">Kringle domain-containing protein</fullName>
    </recommendedName>
</protein>
<dbReference type="CDD" id="cd00108">
    <property type="entry name" value="KR"/>
    <property type="match status" value="1"/>
</dbReference>
<feature type="domain" description="Kringle" evidence="5">
    <location>
        <begin position="1"/>
        <end position="61"/>
    </location>
</feature>